<dbReference type="GO" id="GO:0016020">
    <property type="term" value="C:membrane"/>
    <property type="evidence" value="ECO:0007669"/>
    <property type="project" value="UniProtKB-SubCell"/>
</dbReference>
<organism evidence="7 8">
    <name type="scientific">Theobroma cacao</name>
    <name type="common">Cacao</name>
    <name type="synonym">Cocoa</name>
    <dbReference type="NCBI Taxonomy" id="3641"/>
    <lineage>
        <taxon>Eukaryota</taxon>
        <taxon>Viridiplantae</taxon>
        <taxon>Streptophyta</taxon>
        <taxon>Embryophyta</taxon>
        <taxon>Tracheophyta</taxon>
        <taxon>Spermatophyta</taxon>
        <taxon>Magnoliopsida</taxon>
        <taxon>eudicotyledons</taxon>
        <taxon>Gunneridae</taxon>
        <taxon>Pentapetalae</taxon>
        <taxon>rosids</taxon>
        <taxon>malvids</taxon>
        <taxon>Malvales</taxon>
        <taxon>Malvaceae</taxon>
        <taxon>Byttnerioideae</taxon>
        <taxon>Theobroma</taxon>
    </lineage>
</organism>
<evidence type="ECO:0000313" key="7">
    <source>
        <dbReference type="EMBL" id="EOY27806.1"/>
    </source>
</evidence>
<keyword evidence="4 6" id="KW-1133">Transmembrane helix</keyword>
<proteinExistence type="inferred from homology"/>
<evidence type="ECO:0000256" key="5">
    <source>
        <dbReference type="ARBA" id="ARBA00023136"/>
    </source>
</evidence>
<evidence type="ECO:0000256" key="3">
    <source>
        <dbReference type="ARBA" id="ARBA00022692"/>
    </source>
</evidence>
<accession>A0A061GE07</accession>
<feature type="transmembrane region" description="Helical" evidence="6">
    <location>
        <begin position="145"/>
        <end position="161"/>
    </location>
</feature>
<reference evidence="7 8" key="1">
    <citation type="journal article" date="2013" name="Genome Biol.">
        <title>The genome sequence of the most widely cultivated cacao type and its use to identify candidate genes regulating pod color.</title>
        <authorList>
            <person name="Motamayor J.C."/>
            <person name="Mockaitis K."/>
            <person name="Schmutz J."/>
            <person name="Haiminen N."/>
            <person name="Iii D.L."/>
            <person name="Cornejo O."/>
            <person name="Findley S.D."/>
            <person name="Zheng P."/>
            <person name="Utro F."/>
            <person name="Royaert S."/>
            <person name="Saski C."/>
            <person name="Jenkins J."/>
            <person name="Podicheti R."/>
            <person name="Zhao M."/>
            <person name="Scheffler B.E."/>
            <person name="Stack J.C."/>
            <person name="Feltus F.A."/>
            <person name="Mustiga G.M."/>
            <person name="Amores F."/>
            <person name="Phillips W."/>
            <person name="Marelli J.P."/>
            <person name="May G.D."/>
            <person name="Shapiro H."/>
            <person name="Ma J."/>
            <person name="Bustamante C.D."/>
            <person name="Schnell R.J."/>
            <person name="Main D."/>
            <person name="Gilbert D."/>
            <person name="Parida L."/>
            <person name="Kuhn D.N."/>
        </authorList>
    </citation>
    <scope>NUCLEOTIDE SEQUENCE [LARGE SCALE GENOMIC DNA]</scope>
    <source>
        <strain evidence="8">cv. Matina 1-6</strain>
    </source>
</reference>
<gene>
    <name evidence="7" type="ORF">TCM_029560</name>
</gene>
<evidence type="ECO:0000313" key="8">
    <source>
        <dbReference type="Proteomes" id="UP000026915"/>
    </source>
</evidence>
<keyword evidence="5 6" id="KW-0472">Membrane</keyword>
<evidence type="ECO:0000256" key="6">
    <source>
        <dbReference type="SAM" id="Phobius"/>
    </source>
</evidence>
<dbReference type="InterPro" id="IPR008892">
    <property type="entry name" value="COR413"/>
</dbReference>
<evidence type="ECO:0000256" key="1">
    <source>
        <dbReference type="ARBA" id="ARBA00004141"/>
    </source>
</evidence>
<comment type="similarity">
    <text evidence="2">Belongs to the Cold-regulated 413 protein family.</text>
</comment>
<keyword evidence="8" id="KW-1185">Reference proteome</keyword>
<evidence type="ECO:0000256" key="2">
    <source>
        <dbReference type="ARBA" id="ARBA00005852"/>
    </source>
</evidence>
<dbReference type="EMBL" id="CM001884">
    <property type="protein sequence ID" value="EOY27806.1"/>
    <property type="molecule type" value="Genomic_DNA"/>
</dbReference>
<dbReference type="Gramene" id="EOY27806">
    <property type="protein sequence ID" value="EOY27806"/>
    <property type="gene ID" value="TCM_029560"/>
</dbReference>
<protein>
    <submittedName>
        <fullName evidence="7">Cold regulated 314 thylakoid membrane 2 isoform 3</fullName>
    </submittedName>
</protein>
<dbReference type="AlphaFoldDB" id="A0A061GE07"/>
<dbReference type="PANTHER" id="PTHR33596:SF17">
    <property type="entry name" value="COLD-REGULATED 413 INNER MEMBRANE PROTEIN 1, CHLOROPLASTIC-RELATED"/>
    <property type="match status" value="1"/>
</dbReference>
<comment type="subcellular location">
    <subcellularLocation>
        <location evidence="1">Membrane</location>
        <topology evidence="1">Multi-pass membrane protein</topology>
    </subcellularLocation>
</comment>
<dbReference type="Pfam" id="PF05562">
    <property type="entry name" value="WCOR413"/>
    <property type="match status" value="1"/>
</dbReference>
<sequence length="195" mass="21019">MVTVSISPAPAAQSLYSRNARNAPFFSLRSGPFQATKKLSTLGHSSTSSISFNPLTFSIKYKEIKKKSKGSRAVCYAAPLSPRNLQWISTISSAGEYGLWAAFLALLVRLFFYIPGELELPFVALLLVIVAPYQAINLRGTQQGAIVALVIAAYLAFQHFSRAGSLQKALDQGSVIATIAIVCITAVSFLFLIAL</sequence>
<dbReference type="PANTHER" id="PTHR33596">
    <property type="entry name" value="COLD-REGULATED 413 PLASMA MEMBRANE PROTEIN 2"/>
    <property type="match status" value="1"/>
</dbReference>
<evidence type="ECO:0000256" key="4">
    <source>
        <dbReference type="ARBA" id="ARBA00022989"/>
    </source>
</evidence>
<dbReference type="Proteomes" id="UP000026915">
    <property type="component" value="Chromosome 6"/>
</dbReference>
<keyword evidence="3 6" id="KW-0812">Transmembrane</keyword>
<name>A0A061GE07_THECC</name>
<feature type="transmembrane region" description="Helical" evidence="6">
    <location>
        <begin position="173"/>
        <end position="194"/>
    </location>
</feature>